<dbReference type="GO" id="GO:0009073">
    <property type="term" value="P:aromatic amino acid family biosynthetic process"/>
    <property type="evidence" value="ECO:0007669"/>
    <property type="project" value="UniProtKB-KW"/>
</dbReference>
<evidence type="ECO:0000256" key="1">
    <source>
        <dbReference type="ARBA" id="ARBA00012962"/>
    </source>
</evidence>
<dbReference type="SUPFAM" id="SSF51735">
    <property type="entry name" value="NAD(P)-binding Rossmann-fold domains"/>
    <property type="match status" value="1"/>
</dbReference>
<dbReference type="GO" id="GO:0008652">
    <property type="term" value="P:amino acid biosynthetic process"/>
    <property type="evidence" value="ECO:0007669"/>
    <property type="project" value="UniProtKB-KW"/>
</dbReference>
<dbReference type="EMBL" id="AUZX01014937">
    <property type="protein sequence ID" value="EQD30772.1"/>
    <property type="molecule type" value="Genomic_DNA"/>
</dbReference>
<dbReference type="Pfam" id="PF18317">
    <property type="entry name" value="SDH_C"/>
    <property type="match status" value="1"/>
</dbReference>
<proteinExistence type="predicted"/>
<dbReference type="InterPro" id="IPR006151">
    <property type="entry name" value="Shikm_DH/Glu-tRNA_Rdtase"/>
</dbReference>
<protein>
    <recommendedName>
        <fullName evidence="1">shikimate dehydrogenase (NADP(+))</fullName>
        <ecNumber evidence="1">1.1.1.25</ecNumber>
    </recommendedName>
</protein>
<keyword evidence="2" id="KW-0028">Amino-acid biosynthesis</keyword>
<evidence type="ECO:0000256" key="3">
    <source>
        <dbReference type="ARBA" id="ARBA00022857"/>
    </source>
</evidence>
<dbReference type="Pfam" id="PF01488">
    <property type="entry name" value="Shikimate_DH"/>
    <property type="match status" value="1"/>
</dbReference>
<organism evidence="9">
    <name type="scientific">mine drainage metagenome</name>
    <dbReference type="NCBI Taxonomy" id="410659"/>
    <lineage>
        <taxon>unclassified sequences</taxon>
        <taxon>metagenomes</taxon>
        <taxon>ecological metagenomes</taxon>
    </lineage>
</organism>
<dbReference type="Gene3D" id="3.40.50.10860">
    <property type="entry name" value="Leucine Dehydrogenase, chain A, domain 1"/>
    <property type="match status" value="1"/>
</dbReference>
<evidence type="ECO:0000259" key="6">
    <source>
        <dbReference type="Pfam" id="PF01488"/>
    </source>
</evidence>
<feature type="domain" description="Quinate/shikimate 5-dehydrogenase/glutamyl-tRNA reductase" evidence="6">
    <location>
        <begin position="59"/>
        <end position="135"/>
    </location>
</feature>
<reference evidence="9" key="1">
    <citation type="submission" date="2013-08" db="EMBL/GenBank/DDBJ databases">
        <authorList>
            <person name="Mendez C."/>
            <person name="Richter M."/>
            <person name="Ferrer M."/>
            <person name="Sanchez J."/>
        </authorList>
    </citation>
    <scope>NUCLEOTIDE SEQUENCE</scope>
</reference>
<dbReference type="InterPro" id="IPR046346">
    <property type="entry name" value="Aminoacid_DH-like_N_sf"/>
</dbReference>
<feature type="non-terminal residue" evidence="9">
    <location>
        <position position="1"/>
    </location>
</feature>
<dbReference type="GO" id="GO:0005829">
    <property type="term" value="C:cytosol"/>
    <property type="evidence" value="ECO:0007669"/>
    <property type="project" value="TreeGrafter"/>
</dbReference>
<dbReference type="SUPFAM" id="SSF53223">
    <property type="entry name" value="Aminoacid dehydrogenase-like, N-terminal domain"/>
    <property type="match status" value="1"/>
</dbReference>
<dbReference type="InterPro" id="IPR011342">
    <property type="entry name" value="Shikimate_DH"/>
</dbReference>
<dbReference type="GO" id="GO:0009423">
    <property type="term" value="P:chorismate biosynthetic process"/>
    <property type="evidence" value="ECO:0007669"/>
    <property type="project" value="UniProtKB-UniPathway"/>
</dbReference>
<keyword evidence="5" id="KW-0057">Aromatic amino acid biosynthesis</keyword>
<evidence type="ECO:0000256" key="5">
    <source>
        <dbReference type="ARBA" id="ARBA00023141"/>
    </source>
</evidence>
<dbReference type="UniPathway" id="UPA00053">
    <property type="reaction ID" value="UER00087"/>
</dbReference>
<evidence type="ECO:0000259" key="8">
    <source>
        <dbReference type="Pfam" id="PF18317"/>
    </source>
</evidence>
<dbReference type="Gene3D" id="3.40.50.720">
    <property type="entry name" value="NAD(P)-binding Rossmann-like Domain"/>
    <property type="match status" value="1"/>
</dbReference>
<feature type="domain" description="Shikimate dehydrogenase substrate binding N-terminal" evidence="7">
    <location>
        <begin position="1"/>
        <end position="30"/>
    </location>
</feature>
<dbReference type="InterPro" id="IPR013708">
    <property type="entry name" value="Shikimate_DH-bd_N"/>
</dbReference>
<dbReference type="AlphaFoldDB" id="T0YG04"/>
<gene>
    <name evidence="9" type="ORF">B1A_20242</name>
</gene>
<dbReference type="InterPro" id="IPR022893">
    <property type="entry name" value="Shikimate_DH_fam"/>
</dbReference>
<accession>T0YG04</accession>
<evidence type="ECO:0000256" key="2">
    <source>
        <dbReference type="ARBA" id="ARBA00022605"/>
    </source>
</evidence>
<dbReference type="InterPro" id="IPR036291">
    <property type="entry name" value="NAD(P)-bd_dom_sf"/>
</dbReference>
<keyword evidence="3" id="KW-0521">NADP</keyword>
<keyword evidence="4 9" id="KW-0560">Oxidoreductase</keyword>
<dbReference type="FunFam" id="3.40.50.720:FF:000104">
    <property type="entry name" value="Shikimate dehydrogenase (NADP(+))"/>
    <property type="match status" value="1"/>
</dbReference>
<evidence type="ECO:0000256" key="4">
    <source>
        <dbReference type="ARBA" id="ARBA00023002"/>
    </source>
</evidence>
<evidence type="ECO:0000313" key="9">
    <source>
        <dbReference type="EMBL" id="EQD30772.1"/>
    </source>
</evidence>
<dbReference type="InterPro" id="IPR041121">
    <property type="entry name" value="SDH_C"/>
</dbReference>
<dbReference type="NCBIfam" id="TIGR00507">
    <property type="entry name" value="aroE"/>
    <property type="match status" value="1"/>
</dbReference>
<dbReference type="EC" id="1.1.1.25" evidence="1"/>
<dbReference type="PANTHER" id="PTHR21089:SF1">
    <property type="entry name" value="BIFUNCTIONAL 3-DEHYDROQUINATE DEHYDRATASE_SHIKIMATE DEHYDROGENASE, CHLOROPLASTIC"/>
    <property type="match status" value="1"/>
</dbReference>
<dbReference type="PANTHER" id="PTHR21089">
    <property type="entry name" value="SHIKIMATE DEHYDROGENASE"/>
    <property type="match status" value="1"/>
</dbReference>
<name>T0YG04_9ZZZZ</name>
<dbReference type="NCBIfam" id="NF001310">
    <property type="entry name" value="PRK00258.1-2"/>
    <property type="match status" value="1"/>
</dbReference>
<comment type="caution">
    <text evidence="9">The sequence shown here is derived from an EMBL/GenBank/DDBJ whole genome shotgun (WGS) entry which is preliminary data.</text>
</comment>
<feature type="domain" description="SDH C-terminal" evidence="8">
    <location>
        <begin position="181"/>
        <end position="210"/>
    </location>
</feature>
<sequence>NITVPHKGRALSLANELTERAWRAGAVNTLAARDDGTMLGDNTDGVGLVQDLVVNLGLTIRQRSILLIGAGGAARGVIAPLLALAPQRVVVANRTAERAVALAAMFEGLGPIEGCGFGELQSQPFDLIVNATSASLTGELPEVPAAAFGPSTFCYDMAYGRGDTPFVRWARGLGCRDAVPGWGMLVEQAAESFRLWRGVRPLTAPVLKALADRAGPDRMTGFSASS</sequence>
<dbReference type="CDD" id="cd01065">
    <property type="entry name" value="NAD_bind_Shikimate_DH"/>
    <property type="match status" value="1"/>
</dbReference>
<evidence type="ECO:0000259" key="7">
    <source>
        <dbReference type="Pfam" id="PF08501"/>
    </source>
</evidence>
<dbReference type="GO" id="GO:0050661">
    <property type="term" value="F:NADP binding"/>
    <property type="evidence" value="ECO:0007669"/>
    <property type="project" value="InterPro"/>
</dbReference>
<dbReference type="GO" id="GO:0004764">
    <property type="term" value="F:shikimate 3-dehydrogenase (NADP+) activity"/>
    <property type="evidence" value="ECO:0007669"/>
    <property type="project" value="UniProtKB-EC"/>
</dbReference>
<reference evidence="9" key="2">
    <citation type="journal article" date="2014" name="ISME J.">
        <title>Microbial stratification in low pH oxic and suboxic macroscopic growths along an acid mine drainage.</title>
        <authorList>
            <person name="Mendez-Garcia C."/>
            <person name="Mesa V."/>
            <person name="Sprenger R.R."/>
            <person name="Richter M."/>
            <person name="Diez M.S."/>
            <person name="Solano J."/>
            <person name="Bargiela R."/>
            <person name="Golyshina O.V."/>
            <person name="Manteca A."/>
            <person name="Ramos J.L."/>
            <person name="Gallego J.R."/>
            <person name="Llorente I."/>
            <person name="Martins Dos Santos V.A."/>
            <person name="Jensen O.N."/>
            <person name="Pelaez A.I."/>
            <person name="Sanchez J."/>
            <person name="Ferrer M."/>
        </authorList>
    </citation>
    <scope>NUCLEOTIDE SEQUENCE</scope>
</reference>
<dbReference type="Pfam" id="PF08501">
    <property type="entry name" value="Shikimate_dh_N"/>
    <property type="match status" value="1"/>
</dbReference>
<dbReference type="GO" id="GO:0019632">
    <property type="term" value="P:shikimate metabolic process"/>
    <property type="evidence" value="ECO:0007669"/>
    <property type="project" value="InterPro"/>
</dbReference>